<organism evidence="2 3">
    <name type="scientific">Caenorhabditis bovis</name>
    <dbReference type="NCBI Taxonomy" id="2654633"/>
    <lineage>
        <taxon>Eukaryota</taxon>
        <taxon>Metazoa</taxon>
        <taxon>Ecdysozoa</taxon>
        <taxon>Nematoda</taxon>
        <taxon>Chromadorea</taxon>
        <taxon>Rhabditida</taxon>
        <taxon>Rhabditina</taxon>
        <taxon>Rhabditomorpha</taxon>
        <taxon>Rhabditoidea</taxon>
        <taxon>Rhabditidae</taxon>
        <taxon>Peloderinae</taxon>
        <taxon>Caenorhabditis</taxon>
    </lineage>
</organism>
<keyword evidence="1" id="KW-0732">Signal</keyword>
<sequence length="66" mass="7494">MRGRLALLAAAMILSSFVCLAFAFSCDTLTTNDSRCMQIIYQRECESVCRNYIKRDLNGGFYRIGD</sequence>
<dbReference type="Proteomes" id="UP000494206">
    <property type="component" value="Unassembled WGS sequence"/>
</dbReference>
<protein>
    <submittedName>
        <fullName evidence="2">Uncharacterized protein</fullName>
    </submittedName>
</protein>
<feature type="chain" id="PRO_5035793818" evidence="1">
    <location>
        <begin position="24"/>
        <end position="66"/>
    </location>
</feature>
<proteinExistence type="predicted"/>
<dbReference type="EMBL" id="CADEPM010000007">
    <property type="protein sequence ID" value="CAB3408985.1"/>
    <property type="molecule type" value="Genomic_DNA"/>
</dbReference>
<evidence type="ECO:0000313" key="2">
    <source>
        <dbReference type="EMBL" id="CAB3408985.1"/>
    </source>
</evidence>
<evidence type="ECO:0000313" key="3">
    <source>
        <dbReference type="Proteomes" id="UP000494206"/>
    </source>
</evidence>
<gene>
    <name evidence="2" type="ORF">CBOVIS_LOCUS10699</name>
</gene>
<accession>A0A8S1F5I9</accession>
<reference evidence="2 3" key="1">
    <citation type="submission" date="2020-04" db="EMBL/GenBank/DDBJ databases">
        <authorList>
            <person name="Laetsch R D."/>
            <person name="Stevens L."/>
            <person name="Kumar S."/>
            <person name="Blaxter L. M."/>
        </authorList>
    </citation>
    <scope>NUCLEOTIDE SEQUENCE [LARGE SCALE GENOMIC DNA]</scope>
</reference>
<evidence type="ECO:0000256" key="1">
    <source>
        <dbReference type="SAM" id="SignalP"/>
    </source>
</evidence>
<comment type="caution">
    <text evidence="2">The sequence shown here is derived from an EMBL/GenBank/DDBJ whole genome shotgun (WGS) entry which is preliminary data.</text>
</comment>
<feature type="signal peptide" evidence="1">
    <location>
        <begin position="1"/>
        <end position="23"/>
    </location>
</feature>
<dbReference type="AlphaFoldDB" id="A0A8S1F5I9"/>
<keyword evidence="3" id="KW-1185">Reference proteome</keyword>
<dbReference type="PROSITE" id="PS51257">
    <property type="entry name" value="PROKAR_LIPOPROTEIN"/>
    <property type="match status" value="1"/>
</dbReference>
<name>A0A8S1F5I9_9PELO</name>